<name>H2C5Y2_9CREN</name>
<keyword evidence="1" id="KW-0472">Membrane</keyword>
<feature type="transmembrane region" description="Helical" evidence="1">
    <location>
        <begin position="70"/>
        <end position="87"/>
    </location>
</feature>
<feature type="transmembrane region" description="Helical" evidence="1">
    <location>
        <begin position="93"/>
        <end position="115"/>
    </location>
</feature>
<dbReference type="InterPro" id="IPR052714">
    <property type="entry name" value="MFS_Exporter"/>
</dbReference>
<dbReference type="PANTHER" id="PTHR23531:SF1">
    <property type="entry name" value="QUINOLENE RESISTANCE PROTEIN NORA"/>
    <property type="match status" value="1"/>
</dbReference>
<feature type="transmembrane region" description="Helical" evidence="1">
    <location>
        <begin position="196"/>
        <end position="219"/>
    </location>
</feature>
<dbReference type="eggNOG" id="arCOG03660">
    <property type="taxonomic scope" value="Archaea"/>
</dbReference>
<proteinExistence type="predicted"/>
<keyword evidence="1" id="KW-0812">Transmembrane</keyword>
<dbReference type="OrthoDB" id="34376at2157"/>
<dbReference type="Proteomes" id="UP000003980">
    <property type="component" value="Unassembled WGS sequence"/>
</dbReference>
<organism evidence="2 3">
    <name type="scientific">Metallosphaera yellowstonensis MK1</name>
    <dbReference type="NCBI Taxonomy" id="671065"/>
    <lineage>
        <taxon>Archaea</taxon>
        <taxon>Thermoproteota</taxon>
        <taxon>Thermoprotei</taxon>
        <taxon>Sulfolobales</taxon>
        <taxon>Sulfolobaceae</taxon>
        <taxon>Metallosphaera</taxon>
    </lineage>
</organism>
<evidence type="ECO:0000313" key="2">
    <source>
        <dbReference type="EMBL" id="EHP69209.1"/>
    </source>
</evidence>
<dbReference type="GO" id="GO:0022857">
    <property type="term" value="F:transmembrane transporter activity"/>
    <property type="evidence" value="ECO:0007669"/>
    <property type="project" value="InterPro"/>
</dbReference>
<feature type="transmembrane region" description="Helical" evidence="1">
    <location>
        <begin position="157"/>
        <end position="176"/>
    </location>
</feature>
<dbReference type="Pfam" id="PF07690">
    <property type="entry name" value="MFS_1"/>
    <property type="match status" value="1"/>
</dbReference>
<feature type="transmembrane region" description="Helical" evidence="1">
    <location>
        <begin position="319"/>
        <end position="341"/>
    </location>
</feature>
<dbReference type="SUPFAM" id="SSF103473">
    <property type="entry name" value="MFS general substrate transporter"/>
    <property type="match status" value="1"/>
</dbReference>
<dbReference type="RefSeq" id="WP_009073018.1">
    <property type="nucleotide sequence ID" value="NZ_JH597768.1"/>
</dbReference>
<gene>
    <name evidence="2" type="ORF">MetMK1DRAFT_00019550</name>
</gene>
<keyword evidence="3" id="KW-1185">Reference proteome</keyword>
<evidence type="ECO:0000313" key="3">
    <source>
        <dbReference type="Proteomes" id="UP000003980"/>
    </source>
</evidence>
<feature type="transmembrane region" description="Helical" evidence="1">
    <location>
        <begin position="231"/>
        <end position="250"/>
    </location>
</feature>
<dbReference type="AlphaFoldDB" id="H2C5Y2"/>
<accession>H2C5Y2</accession>
<dbReference type="STRING" id="671065.MetMK1DRAFT_00019550"/>
<dbReference type="InterPro" id="IPR011701">
    <property type="entry name" value="MFS"/>
</dbReference>
<dbReference type="Gene3D" id="1.20.1250.20">
    <property type="entry name" value="MFS general substrate transporter like domains"/>
    <property type="match status" value="2"/>
</dbReference>
<dbReference type="HOGENOM" id="CLU_726883_0_0_2"/>
<dbReference type="PANTHER" id="PTHR23531">
    <property type="entry name" value="QUINOLENE RESISTANCE PROTEIN NORA"/>
    <property type="match status" value="1"/>
</dbReference>
<protein>
    <submittedName>
        <fullName evidence="2">Arabinose efflux permease family protein</fullName>
    </submittedName>
</protein>
<feature type="transmembrane region" description="Helical" evidence="1">
    <location>
        <begin position="39"/>
        <end position="58"/>
    </location>
</feature>
<dbReference type="EMBL" id="JH597768">
    <property type="protein sequence ID" value="EHP69209.1"/>
    <property type="molecule type" value="Genomic_DNA"/>
</dbReference>
<sequence>MYVAVIISLMTIATRATNNMVTTTVGPLAKYQFGFSNVQVGILTAVMYATTLFSTSYLNPVLVSTMRRKLFIASNGAIAILLLAFFVSSPILVWPISALAGLAFGLVMPNLITSASLVNDKRWAERLLSLYSASLSISLILGPAYESFLLTRFTYKYVFLAFIPLAVLAFILSWRVSFPNLSREVHGLSALRNKGLLASVLAITTYNVPFAAITTFLTILSIDRFRVPSDLAYFTFFPFFLTSFLTRFYMTVRPFKSLRTPMLVSVILTALGVGSVLVAPSYFVFLALMAVLGIPHGSVFPMATIMIQRATSKEERNAVNSYFLAYNNILFIVVPVAVGYLSQLMGLSLAFSILAVPVIASSVAFFSLFWRDQIMGGSSP</sequence>
<keyword evidence="1" id="KW-1133">Transmembrane helix</keyword>
<feature type="transmembrane region" description="Helical" evidence="1">
    <location>
        <begin position="347"/>
        <end position="370"/>
    </location>
</feature>
<dbReference type="InterPro" id="IPR036259">
    <property type="entry name" value="MFS_trans_sf"/>
</dbReference>
<evidence type="ECO:0000256" key="1">
    <source>
        <dbReference type="SAM" id="Phobius"/>
    </source>
</evidence>
<feature type="transmembrane region" description="Helical" evidence="1">
    <location>
        <begin position="127"/>
        <end position="145"/>
    </location>
</feature>
<feature type="transmembrane region" description="Helical" evidence="1">
    <location>
        <begin position="285"/>
        <end position="307"/>
    </location>
</feature>
<reference evidence="2 3" key="1">
    <citation type="submission" date="2012-01" db="EMBL/GenBank/DDBJ databases">
        <title>Improved High-Quality Draft sequence of Metallosphaera yellowstonensis MK1.</title>
        <authorList>
            <consortium name="US DOE Joint Genome Institute"/>
            <person name="Lucas S."/>
            <person name="Han J."/>
            <person name="Cheng J.-F."/>
            <person name="Goodwin L."/>
            <person name="Pitluck S."/>
            <person name="Peters L."/>
            <person name="Teshima H."/>
            <person name="Detter J.C."/>
            <person name="Han C."/>
            <person name="Tapia R."/>
            <person name="Land M."/>
            <person name="Hauser L."/>
            <person name="Kyrpides N."/>
            <person name="Kozubal M."/>
            <person name="Macur R.E."/>
            <person name="Jay Z."/>
            <person name="Inskeep W."/>
            <person name="Woyke T."/>
        </authorList>
    </citation>
    <scope>NUCLEOTIDE SEQUENCE [LARGE SCALE GENOMIC DNA]</scope>
    <source>
        <strain evidence="2 3">MK1</strain>
    </source>
</reference>
<feature type="transmembrane region" description="Helical" evidence="1">
    <location>
        <begin position="262"/>
        <end position="279"/>
    </location>
</feature>